<dbReference type="PROSITE" id="PS50001">
    <property type="entry name" value="SH2"/>
    <property type="match status" value="1"/>
</dbReference>
<keyword evidence="1" id="KW-0727">SH2 domain</keyword>
<dbReference type="HOGENOM" id="CLU_928382_0_0_1"/>
<sequence>MSFDTTAVNTGRIKELWSNNEEYLMSKKIVDGLKVTNDTAERGVKLITDYNSCITKEEDQKYLLQVIAECRTKFPEFLSSTYLKPQKKFDFLDCLKQMRNEPWYWGPCNGEAAQAYLHACPDGTFMLRDSSDDWHVLTVSYRVNSRTRHVRIDHCRDKICVKYSTTSTMISVAEFLNRFQDYYSNYFARSTSTIQFAIINEKQFKIAQQQQQQQQQQHYFYMTKQKPQQTQLQPPASRQPINGDGAQSYIPLLFPLMKHSIVGSLKSLCRTKIVQIFNTYQLQLNKLNKEQKQLVMACLV</sequence>
<dbReference type="SMART" id="SM00252">
    <property type="entry name" value="SH2"/>
    <property type="match status" value="1"/>
</dbReference>
<accession>T1EQE1</accession>
<dbReference type="EnsemblMetazoa" id="HelroT160540">
    <property type="protein sequence ID" value="HelroP160540"/>
    <property type="gene ID" value="HelroG160540"/>
</dbReference>
<reference evidence="3 5" key="2">
    <citation type="journal article" date="2013" name="Nature">
        <title>Insights into bilaterian evolution from three spiralian genomes.</title>
        <authorList>
            <person name="Simakov O."/>
            <person name="Marletaz F."/>
            <person name="Cho S.J."/>
            <person name="Edsinger-Gonzales E."/>
            <person name="Havlak P."/>
            <person name="Hellsten U."/>
            <person name="Kuo D.H."/>
            <person name="Larsson T."/>
            <person name="Lv J."/>
            <person name="Arendt D."/>
            <person name="Savage R."/>
            <person name="Osoegawa K."/>
            <person name="de Jong P."/>
            <person name="Grimwood J."/>
            <person name="Chapman J.A."/>
            <person name="Shapiro H."/>
            <person name="Aerts A."/>
            <person name="Otillar R.P."/>
            <person name="Terry A.Y."/>
            <person name="Boore J.L."/>
            <person name="Grigoriev I.V."/>
            <person name="Lindberg D.R."/>
            <person name="Seaver E.C."/>
            <person name="Weisblat D.A."/>
            <person name="Putnam N.H."/>
            <person name="Rokhsar D.S."/>
        </authorList>
    </citation>
    <scope>NUCLEOTIDE SEQUENCE</scope>
</reference>
<reference evidence="4" key="3">
    <citation type="submission" date="2015-06" db="UniProtKB">
        <authorList>
            <consortium name="EnsemblMetazoa"/>
        </authorList>
    </citation>
    <scope>IDENTIFICATION</scope>
</reference>
<gene>
    <name evidence="4" type="primary">20198791</name>
    <name evidence="3" type="ORF">HELRODRAFT_160540</name>
</gene>
<dbReference type="eggNOG" id="KOG4566">
    <property type="taxonomic scope" value="Eukaryota"/>
</dbReference>
<dbReference type="Pfam" id="PF00017">
    <property type="entry name" value="SH2"/>
    <property type="match status" value="1"/>
</dbReference>
<dbReference type="InterPro" id="IPR036860">
    <property type="entry name" value="SH2_dom_sf"/>
</dbReference>
<dbReference type="Proteomes" id="UP000015101">
    <property type="component" value="Unassembled WGS sequence"/>
</dbReference>
<name>T1EQE1_HELRO</name>
<dbReference type="PANTHER" id="PTHR46113">
    <property type="entry name" value="SNAC DOMAIN-CONTAINING PROTEIN"/>
    <property type="match status" value="1"/>
</dbReference>
<organism evidence="4 5">
    <name type="scientific">Helobdella robusta</name>
    <name type="common">Californian leech</name>
    <dbReference type="NCBI Taxonomy" id="6412"/>
    <lineage>
        <taxon>Eukaryota</taxon>
        <taxon>Metazoa</taxon>
        <taxon>Spiralia</taxon>
        <taxon>Lophotrochozoa</taxon>
        <taxon>Annelida</taxon>
        <taxon>Clitellata</taxon>
        <taxon>Hirudinea</taxon>
        <taxon>Rhynchobdellida</taxon>
        <taxon>Glossiphoniidae</taxon>
        <taxon>Helobdella</taxon>
    </lineage>
</organism>
<evidence type="ECO:0000313" key="4">
    <source>
        <dbReference type="EnsemblMetazoa" id="HelroP160540"/>
    </source>
</evidence>
<evidence type="ECO:0000256" key="1">
    <source>
        <dbReference type="PROSITE-ProRule" id="PRU00191"/>
    </source>
</evidence>
<dbReference type="RefSeq" id="XP_009015741.1">
    <property type="nucleotide sequence ID" value="XM_009017493.1"/>
</dbReference>
<proteinExistence type="predicted"/>
<dbReference type="CTD" id="20198791"/>
<dbReference type="SUPFAM" id="SSF55550">
    <property type="entry name" value="SH2 domain"/>
    <property type="match status" value="1"/>
</dbReference>
<reference evidence="5" key="1">
    <citation type="submission" date="2012-12" db="EMBL/GenBank/DDBJ databases">
        <authorList>
            <person name="Hellsten U."/>
            <person name="Grimwood J."/>
            <person name="Chapman J.A."/>
            <person name="Shapiro H."/>
            <person name="Aerts A."/>
            <person name="Otillar R.P."/>
            <person name="Terry A.Y."/>
            <person name="Boore J.L."/>
            <person name="Simakov O."/>
            <person name="Marletaz F."/>
            <person name="Cho S.-J."/>
            <person name="Edsinger-Gonzales E."/>
            <person name="Havlak P."/>
            <person name="Kuo D.-H."/>
            <person name="Larsson T."/>
            <person name="Lv J."/>
            <person name="Arendt D."/>
            <person name="Savage R."/>
            <person name="Osoegawa K."/>
            <person name="de Jong P."/>
            <person name="Lindberg D.R."/>
            <person name="Seaver E.C."/>
            <person name="Weisblat D.A."/>
            <person name="Putnam N.H."/>
            <person name="Grigoriev I.V."/>
            <person name="Rokhsar D.S."/>
        </authorList>
    </citation>
    <scope>NUCLEOTIDE SEQUENCE</scope>
</reference>
<evidence type="ECO:0000259" key="2">
    <source>
        <dbReference type="PROSITE" id="PS50001"/>
    </source>
</evidence>
<dbReference type="AlphaFoldDB" id="T1EQE1"/>
<dbReference type="OrthoDB" id="6626714at2759"/>
<protein>
    <recommendedName>
        <fullName evidence="2">SH2 domain-containing protein</fullName>
    </recommendedName>
</protein>
<feature type="domain" description="SH2" evidence="2">
    <location>
        <begin position="103"/>
        <end position="198"/>
    </location>
</feature>
<dbReference type="PANTHER" id="PTHR46113:SF1">
    <property type="entry name" value="PEPTIDASE M17 LEUCYL AMINOPEPTIDASE N-TERMINAL DOMAIN-CONTAINING PROTEIN"/>
    <property type="match status" value="1"/>
</dbReference>
<dbReference type="InterPro" id="IPR000980">
    <property type="entry name" value="SH2"/>
</dbReference>
<dbReference type="Gene3D" id="3.30.505.10">
    <property type="entry name" value="SH2 domain"/>
    <property type="match status" value="1"/>
</dbReference>
<dbReference type="EMBL" id="KB096324">
    <property type="protein sequence ID" value="ESO06373.1"/>
    <property type="molecule type" value="Genomic_DNA"/>
</dbReference>
<dbReference type="EMBL" id="AMQM01000618">
    <property type="status" value="NOT_ANNOTATED_CDS"/>
    <property type="molecule type" value="Genomic_DNA"/>
</dbReference>
<dbReference type="KEGG" id="hro:HELRODRAFT_160540"/>
<evidence type="ECO:0000313" key="5">
    <source>
        <dbReference type="Proteomes" id="UP000015101"/>
    </source>
</evidence>
<evidence type="ECO:0000313" key="3">
    <source>
        <dbReference type="EMBL" id="ESO06373.1"/>
    </source>
</evidence>
<keyword evidence="5" id="KW-1185">Reference proteome</keyword>
<dbReference type="InParanoid" id="T1EQE1"/>
<dbReference type="GeneID" id="20198791"/>